<dbReference type="AlphaFoldDB" id="A0A3N2PW30"/>
<proteinExistence type="predicted"/>
<organism evidence="3 4">
    <name type="scientific">Sodiomyces alkalinus (strain CBS 110278 / VKM F-3762 / F11)</name>
    <name type="common">Alkaliphilic filamentous fungus</name>
    <dbReference type="NCBI Taxonomy" id="1314773"/>
    <lineage>
        <taxon>Eukaryota</taxon>
        <taxon>Fungi</taxon>
        <taxon>Dikarya</taxon>
        <taxon>Ascomycota</taxon>
        <taxon>Pezizomycotina</taxon>
        <taxon>Sordariomycetes</taxon>
        <taxon>Hypocreomycetidae</taxon>
        <taxon>Glomerellales</taxon>
        <taxon>Plectosphaerellaceae</taxon>
        <taxon>Sodiomyces</taxon>
    </lineage>
</organism>
<dbReference type="RefSeq" id="XP_028466519.1">
    <property type="nucleotide sequence ID" value="XM_028611945.1"/>
</dbReference>
<reference evidence="3 4" key="1">
    <citation type="journal article" date="2018" name="Mol. Ecol.">
        <title>The obligate alkalophilic soda-lake fungus Sodiomyces alkalinus has shifted to a protein diet.</title>
        <authorList>
            <person name="Grum-Grzhimaylo A.A."/>
            <person name="Falkoski D.L."/>
            <person name="van den Heuvel J."/>
            <person name="Valero-Jimenez C.A."/>
            <person name="Min B."/>
            <person name="Choi I.G."/>
            <person name="Lipzen A."/>
            <person name="Daum C.G."/>
            <person name="Aanen D.K."/>
            <person name="Tsang A."/>
            <person name="Henrissat B."/>
            <person name="Bilanenko E.N."/>
            <person name="de Vries R.P."/>
            <person name="van Kan J.A.L."/>
            <person name="Grigoriev I.V."/>
            <person name="Debets A.J.M."/>
        </authorList>
    </citation>
    <scope>NUCLEOTIDE SEQUENCE [LARGE SCALE GENOMIC DNA]</scope>
    <source>
        <strain evidence="3 4">F11</strain>
    </source>
</reference>
<accession>A0A3N2PW30</accession>
<keyword evidence="1" id="KW-0175">Coiled coil</keyword>
<feature type="region of interest" description="Disordered" evidence="2">
    <location>
        <begin position="1"/>
        <end position="55"/>
    </location>
</feature>
<keyword evidence="4" id="KW-1185">Reference proteome</keyword>
<feature type="compositionally biased region" description="Basic and acidic residues" evidence="2">
    <location>
        <begin position="199"/>
        <end position="211"/>
    </location>
</feature>
<sequence length="400" mass="46385">MEYRGLKIHHDRRPPGRSSHRIMVSQSALDQSRRQRERRRNHSPKRLGQTGHSIYDHDMRAATAFGTETKKGKLDKLLSLFKTAHHNPSSSPEHLVSHPHFTRVDGRNGIESGPQTRPSTSTFSSAQHPAQPKVGTQLDRSKLGRLNEALRSNPALVEPRSTRSHEKSRQGRTAPSSSSSSSSSQKPVFRLEVTPPSESRADPETSRDVQKKRTRQSHSARDDSQLKPPRNNVLPGNWHRTLYHHERVNDEFRRENRRLERERDELIRERQRLKKEKEELAAEKEEMRHRFNCSWRSFQSLLDELGELETQLSGSHRAQDESASPSERLRKMVAMVEASHTRQLQSMWRDHEQTVAELVRELERANRALRCVVASRHAVGNSPGDREYERRISMRYPVRR</sequence>
<evidence type="ECO:0000256" key="2">
    <source>
        <dbReference type="SAM" id="MobiDB-lite"/>
    </source>
</evidence>
<name>A0A3N2PW30_SODAK</name>
<evidence type="ECO:0000313" key="3">
    <source>
        <dbReference type="EMBL" id="ROT38713.1"/>
    </source>
</evidence>
<feature type="compositionally biased region" description="Basic and acidic residues" evidence="2">
    <location>
        <begin position="160"/>
        <end position="169"/>
    </location>
</feature>
<dbReference type="GeneID" id="39580423"/>
<dbReference type="Proteomes" id="UP000272025">
    <property type="component" value="Unassembled WGS sequence"/>
</dbReference>
<feature type="compositionally biased region" description="Polar residues" evidence="2">
    <location>
        <begin position="113"/>
        <end position="128"/>
    </location>
</feature>
<evidence type="ECO:0000313" key="4">
    <source>
        <dbReference type="Proteomes" id="UP000272025"/>
    </source>
</evidence>
<feature type="compositionally biased region" description="Basic residues" evidence="2">
    <location>
        <begin position="1"/>
        <end position="12"/>
    </location>
</feature>
<gene>
    <name evidence="3" type="ORF">SODALDRAFT_333336</name>
</gene>
<feature type="region of interest" description="Disordered" evidence="2">
    <location>
        <begin position="85"/>
        <end position="238"/>
    </location>
</feature>
<protein>
    <submittedName>
        <fullName evidence="3">Uncharacterized protein</fullName>
    </submittedName>
</protein>
<feature type="coiled-coil region" evidence="1">
    <location>
        <begin position="242"/>
        <end position="290"/>
    </location>
</feature>
<dbReference type="EMBL" id="ML119055">
    <property type="protein sequence ID" value="ROT38713.1"/>
    <property type="molecule type" value="Genomic_DNA"/>
</dbReference>
<feature type="compositionally biased region" description="Basic residues" evidence="2">
    <location>
        <begin position="35"/>
        <end position="45"/>
    </location>
</feature>
<evidence type="ECO:0000256" key="1">
    <source>
        <dbReference type="SAM" id="Coils"/>
    </source>
</evidence>